<evidence type="ECO:0000313" key="1">
    <source>
        <dbReference type="EMBL" id="GMA34738.1"/>
    </source>
</evidence>
<protein>
    <submittedName>
        <fullName evidence="1">Uncharacterized protein</fullName>
    </submittedName>
</protein>
<reference evidence="2" key="1">
    <citation type="journal article" date="2019" name="Int. J. Syst. Evol. Microbiol.">
        <title>The Global Catalogue of Microorganisms (GCM) 10K type strain sequencing project: providing services to taxonomists for standard genome sequencing and annotation.</title>
        <authorList>
            <consortium name="The Broad Institute Genomics Platform"/>
            <consortium name="The Broad Institute Genome Sequencing Center for Infectious Disease"/>
            <person name="Wu L."/>
            <person name="Ma J."/>
        </authorList>
    </citation>
    <scope>NUCLEOTIDE SEQUENCE [LARGE SCALE GENOMIC DNA]</scope>
    <source>
        <strain evidence="2">NBRC 112299</strain>
    </source>
</reference>
<gene>
    <name evidence="1" type="ORF">GCM10025876_09420</name>
</gene>
<dbReference type="Proteomes" id="UP001157125">
    <property type="component" value="Unassembled WGS sequence"/>
</dbReference>
<dbReference type="EMBL" id="BSUN01000001">
    <property type="protein sequence ID" value="GMA34738.1"/>
    <property type="molecule type" value="Genomic_DNA"/>
</dbReference>
<evidence type="ECO:0000313" key="2">
    <source>
        <dbReference type="Proteomes" id="UP001157125"/>
    </source>
</evidence>
<keyword evidence="2" id="KW-1185">Reference proteome</keyword>
<organism evidence="1 2">
    <name type="scientific">Demequina litorisediminis</name>
    <dbReference type="NCBI Taxonomy" id="1849022"/>
    <lineage>
        <taxon>Bacteria</taxon>
        <taxon>Bacillati</taxon>
        <taxon>Actinomycetota</taxon>
        <taxon>Actinomycetes</taxon>
        <taxon>Micrococcales</taxon>
        <taxon>Demequinaceae</taxon>
        <taxon>Demequina</taxon>
    </lineage>
</organism>
<comment type="caution">
    <text evidence="1">The sequence shown here is derived from an EMBL/GenBank/DDBJ whole genome shotgun (WGS) entry which is preliminary data.</text>
</comment>
<name>A0ABQ6ICD0_9MICO</name>
<proteinExistence type="predicted"/>
<sequence>MTATDLLVYVNAGDSDLPFITECHAEATDLVAVYVGDAEVPETVLGRAVKEVGAELFHRRSTKNGVAQFATPDAQPIRVARDPMVAAYPILNRYVGGGFA</sequence>
<dbReference type="RefSeq" id="WP_284327566.1">
    <property type="nucleotide sequence ID" value="NZ_BSUN01000001.1"/>
</dbReference>
<accession>A0ABQ6ICD0</accession>